<organism evidence="1 2">
    <name type="scientific">Gymnopilus junonius</name>
    <name type="common">Spectacular rustgill mushroom</name>
    <name type="synonym">Gymnopilus spectabilis subsp. junonius</name>
    <dbReference type="NCBI Taxonomy" id="109634"/>
    <lineage>
        <taxon>Eukaryota</taxon>
        <taxon>Fungi</taxon>
        <taxon>Dikarya</taxon>
        <taxon>Basidiomycota</taxon>
        <taxon>Agaricomycotina</taxon>
        <taxon>Agaricomycetes</taxon>
        <taxon>Agaricomycetidae</taxon>
        <taxon>Agaricales</taxon>
        <taxon>Agaricineae</taxon>
        <taxon>Hymenogastraceae</taxon>
        <taxon>Gymnopilus</taxon>
    </lineage>
</organism>
<evidence type="ECO:0000313" key="1">
    <source>
        <dbReference type="EMBL" id="KAF8877829.1"/>
    </source>
</evidence>
<protein>
    <submittedName>
        <fullName evidence="1">Uncharacterized protein</fullName>
    </submittedName>
</protein>
<dbReference type="InterPro" id="IPR032675">
    <property type="entry name" value="LRR_dom_sf"/>
</dbReference>
<dbReference type="Gene3D" id="3.80.10.10">
    <property type="entry name" value="Ribonuclease Inhibitor"/>
    <property type="match status" value="1"/>
</dbReference>
<comment type="caution">
    <text evidence="1">The sequence shown here is derived from an EMBL/GenBank/DDBJ whole genome shotgun (WGS) entry which is preliminary data.</text>
</comment>
<proteinExistence type="predicted"/>
<evidence type="ECO:0000313" key="2">
    <source>
        <dbReference type="Proteomes" id="UP000724874"/>
    </source>
</evidence>
<reference evidence="1" key="1">
    <citation type="submission" date="2020-11" db="EMBL/GenBank/DDBJ databases">
        <authorList>
            <consortium name="DOE Joint Genome Institute"/>
            <person name="Ahrendt S."/>
            <person name="Riley R."/>
            <person name="Andreopoulos W."/>
            <person name="LaButti K."/>
            <person name="Pangilinan J."/>
            <person name="Ruiz-duenas F.J."/>
            <person name="Barrasa J.M."/>
            <person name="Sanchez-Garcia M."/>
            <person name="Camarero S."/>
            <person name="Miyauchi S."/>
            <person name="Serrano A."/>
            <person name="Linde D."/>
            <person name="Babiker R."/>
            <person name="Drula E."/>
            <person name="Ayuso-Fernandez I."/>
            <person name="Pacheco R."/>
            <person name="Padilla G."/>
            <person name="Ferreira P."/>
            <person name="Barriuso J."/>
            <person name="Kellner H."/>
            <person name="Castanera R."/>
            <person name="Alfaro M."/>
            <person name="Ramirez L."/>
            <person name="Pisabarro A.G."/>
            <person name="Kuo A."/>
            <person name="Tritt A."/>
            <person name="Lipzen A."/>
            <person name="He G."/>
            <person name="Yan M."/>
            <person name="Ng V."/>
            <person name="Cullen D."/>
            <person name="Martin F."/>
            <person name="Rosso M.-N."/>
            <person name="Henrissat B."/>
            <person name="Hibbett D."/>
            <person name="Martinez A.T."/>
            <person name="Grigoriev I.V."/>
        </authorList>
    </citation>
    <scope>NUCLEOTIDE SEQUENCE</scope>
    <source>
        <strain evidence="1">AH 44721</strain>
    </source>
</reference>
<dbReference type="SUPFAM" id="SSF52047">
    <property type="entry name" value="RNI-like"/>
    <property type="match status" value="1"/>
</dbReference>
<accession>A0A9P5NCB8</accession>
<dbReference type="AlphaFoldDB" id="A0A9P5NCB8"/>
<dbReference type="Proteomes" id="UP000724874">
    <property type="component" value="Unassembled WGS sequence"/>
</dbReference>
<name>A0A9P5NCB8_GYMJU</name>
<sequence>MVPQGFFDDLLPEIYPLIAAHLPLYAAPSKLLALALTNQSISEFALPLLYSRLVLKNETNALHVLQRLLNDPPFGRVVRELHITSELSYEIRTKDPPSDVIRRVEEVISSGCLPLIHTLDLYVTQGWYHDPQRALEPVRGFGMFSKAFSMKLKLNCPRLRCLMLENFAEYSDDTWIEESGIVQVSDITSLAIRFQDLTLEASVTNKLFKHIRFLSASLNALELGPGYVDSTSTSPIFELDLPVLRSLTLSTFTETDTMQSMAFFERHPSIEYLNIASNLMDDGTCWFTPELPHGFLPNLSHLRAQWQDVRPLVPLLPQLLTLSIYRSINTQIPYLLRALLPRPLLRLRSLGIGQVASSSNRNKHIEGGLWFERVDGTFHQARRRESQSIFDSFMHSIARATPNLEELAFHGSCFPLGSFHLYHQGIEYNPKSRIDQATFASYARELADVVPGLESITNVAKLYPPYLTARITRNTDGKIADVEMGKGYGMKVGYDDEAFPWAPREASG</sequence>
<dbReference type="OrthoDB" id="2995895at2759"/>
<keyword evidence="2" id="KW-1185">Reference proteome</keyword>
<gene>
    <name evidence="1" type="ORF">CPB84DRAFT_1794599</name>
</gene>
<dbReference type="EMBL" id="JADNYJ010000165">
    <property type="protein sequence ID" value="KAF8877829.1"/>
    <property type="molecule type" value="Genomic_DNA"/>
</dbReference>